<dbReference type="GeneID" id="2979091"/>
<reference evidence="1 2" key="1">
    <citation type="journal article" date="2004" name="J. Virol.">
        <title>Complete genome sequence of lymphocystis disease virus isolated from China.</title>
        <authorList>
            <person name="Zhang Q.Y."/>
            <person name="Xiao F."/>
            <person name="Xie J."/>
            <person name="Li Z.Q."/>
            <person name="Gui J.F."/>
        </authorList>
    </citation>
    <scope>NUCLEOTIDE SEQUENCE [LARGE SCALE GENOMIC DNA]</scope>
</reference>
<evidence type="ECO:0000313" key="1">
    <source>
        <dbReference type="EMBL" id="AAU11061.1"/>
    </source>
</evidence>
<protein>
    <recommendedName>
        <fullName evidence="3">F-box domain-containing protein</fullName>
    </recommendedName>
</protein>
<dbReference type="RefSeq" id="YP_073722.1">
    <property type="nucleotide sequence ID" value="NC_005902.1"/>
</dbReference>
<evidence type="ECO:0000313" key="2">
    <source>
        <dbReference type="Proteomes" id="UP000106699"/>
    </source>
</evidence>
<keyword evidence="2" id="KW-1185">Reference proteome</keyword>
<evidence type="ECO:0008006" key="3">
    <source>
        <dbReference type="Google" id="ProtNLM"/>
    </source>
</evidence>
<dbReference type="Proteomes" id="UP000106699">
    <property type="component" value="Segment"/>
</dbReference>
<dbReference type="KEGG" id="vg:2979091"/>
<dbReference type="OrthoDB" id="38052at10239"/>
<organism evidence="1 2">
    <name type="scientific">lymphocystis disease virus-China</name>
    <dbReference type="NCBI Taxonomy" id="256729"/>
    <lineage>
        <taxon>Viruses</taxon>
        <taxon>Varidnaviria</taxon>
        <taxon>Bamfordvirae</taxon>
        <taxon>Nucleocytoviricota</taxon>
        <taxon>Megaviricetes</taxon>
        <taxon>Pimascovirales</taxon>
        <taxon>Pimascovirales incertae sedis</taxon>
        <taxon>Iridoviridae</taxon>
        <taxon>Alphairidovirinae</taxon>
        <taxon>Lymphocystivirus</taxon>
        <taxon>Lymphocystivirus paralichthys1</taxon>
        <taxon>Lymphocystis disease virus 2</taxon>
    </lineage>
</organism>
<accession>Q677P6</accession>
<name>Q677P6_9VIRU</name>
<proteinExistence type="predicted"/>
<dbReference type="EMBL" id="AY380826">
    <property type="protein sequence ID" value="AAU11061.1"/>
    <property type="molecule type" value="Genomic_DNA"/>
</dbReference>
<sequence length="88" mass="10858">MLKVRELKKIELLIVLFFKNKLFMSQLEIIDEILYKLYDEYILSIDQIREICDLKCACQRWQKMIYFCQYSNRYVAILNEYFSLKINI</sequence>